<feature type="transmembrane region" description="Helical" evidence="6">
    <location>
        <begin position="96"/>
        <end position="116"/>
    </location>
</feature>
<evidence type="ECO:0000256" key="1">
    <source>
        <dbReference type="ARBA" id="ARBA00004141"/>
    </source>
</evidence>
<dbReference type="InterPro" id="IPR037185">
    <property type="entry name" value="EmrE-like"/>
</dbReference>
<organism evidence="8 11">
    <name type="scientific">Marinomonas gallaica</name>
    <dbReference type="NCBI Taxonomy" id="1806667"/>
    <lineage>
        <taxon>Bacteria</taxon>
        <taxon>Pseudomonadati</taxon>
        <taxon>Pseudomonadota</taxon>
        <taxon>Gammaproteobacteria</taxon>
        <taxon>Oceanospirillales</taxon>
        <taxon>Oceanospirillaceae</taxon>
        <taxon>Marinomonas</taxon>
    </lineage>
</organism>
<protein>
    <submittedName>
        <fullName evidence="8 9">Amino-acid metabolite efflux pump</fullName>
    </submittedName>
</protein>
<dbReference type="Pfam" id="PF00892">
    <property type="entry name" value="EamA"/>
    <property type="match status" value="2"/>
</dbReference>
<evidence type="ECO:0000313" key="9">
    <source>
        <dbReference type="EMBL" id="SBT20780.1"/>
    </source>
</evidence>
<dbReference type="InterPro" id="IPR000620">
    <property type="entry name" value="EamA_dom"/>
</dbReference>
<keyword evidence="5 6" id="KW-0472">Membrane</keyword>
<dbReference type="RefSeq" id="WP_170756305.1">
    <property type="nucleotide sequence ID" value="NZ_FLRA01000014.1"/>
</dbReference>
<dbReference type="EMBL" id="FLRA01000014">
    <property type="protein sequence ID" value="SBT17920.1"/>
    <property type="molecule type" value="Genomic_DNA"/>
</dbReference>
<comment type="similarity">
    <text evidence="2">Belongs to the EamA transporter family.</text>
</comment>
<comment type="subcellular location">
    <subcellularLocation>
        <location evidence="1">Membrane</location>
        <topology evidence="1">Multi-pass membrane protein</topology>
    </subcellularLocation>
</comment>
<reference evidence="8 11" key="2">
    <citation type="submission" date="2016-06" db="EMBL/GenBank/DDBJ databases">
        <authorList>
            <person name="Kjaerup R.B."/>
            <person name="Dalgaard T.S."/>
            <person name="Juul-Madsen H.R."/>
        </authorList>
    </citation>
    <scope>NUCLEOTIDE SEQUENCE [LARGE SCALE GENOMIC DNA]</scope>
    <source>
        <strain evidence="8 11">CECT 5115</strain>
    </source>
</reference>
<dbReference type="Proteomes" id="UP000092871">
    <property type="component" value="Unassembled WGS sequence"/>
</dbReference>
<evidence type="ECO:0000256" key="6">
    <source>
        <dbReference type="SAM" id="Phobius"/>
    </source>
</evidence>
<feature type="transmembrane region" description="Helical" evidence="6">
    <location>
        <begin position="180"/>
        <end position="198"/>
    </location>
</feature>
<evidence type="ECO:0000256" key="5">
    <source>
        <dbReference type="ARBA" id="ARBA00023136"/>
    </source>
</evidence>
<feature type="domain" description="EamA" evidence="7">
    <location>
        <begin position="13"/>
        <end position="137"/>
    </location>
</feature>
<name>A0A1C3JSA4_9GAMM</name>
<gene>
    <name evidence="8" type="primary">eamA_3</name>
    <name evidence="9" type="synonym">eamA_2</name>
    <name evidence="8" type="ORF">MGA5115_02037</name>
    <name evidence="9" type="ORF">MGA5116_01367</name>
</gene>
<keyword evidence="3 6" id="KW-0812">Transmembrane</keyword>
<feature type="transmembrane region" description="Helical" evidence="6">
    <location>
        <begin position="70"/>
        <end position="90"/>
    </location>
</feature>
<dbReference type="SUPFAM" id="SSF103481">
    <property type="entry name" value="Multidrug resistance efflux transporter EmrE"/>
    <property type="match status" value="2"/>
</dbReference>
<dbReference type="AlphaFoldDB" id="A0A1C3JSA4"/>
<dbReference type="GO" id="GO:0016020">
    <property type="term" value="C:membrane"/>
    <property type="evidence" value="ECO:0007669"/>
    <property type="project" value="UniProtKB-SubCell"/>
</dbReference>
<dbReference type="Proteomes" id="UP000092840">
    <property type="component" value="Unassembled WGS sequence"/>
</dbReference>
<evidence type="ECO:0000313" key="11">
    <source>
        <dbReference type="Proteomes" id="UP000092871"/>
    </source>
</evidence>
<dbReference type="PANTHER" id="PTHR32322:SF2">
    <property type="entry name" value="EAMA DOMAIN-CONTAINING PROTEIN"/>
    <property type="match status" value="1"/>
</dbReference>
<evidence type="ECO:0000313" key="10">
    <source>
        <dbReference type="Proteomes" id="UP000092840"/>
    </source>
</evidence>
<accession>A0A1C3JSA4</accession>
<evidence type="ECO:0000313" key="8">
    <source>
        <dbReference type="EMBL" id="SBT17920.1"/>
    </source>
</evidence>
<evidence type="ECO:0000259" key="7">
    <source>
        <dbReference type="Pfam" id="PF00892"/>
    </source>
</evidence>
<feature type="domain" description="EamA" evidence="7">
    <location>
        <begin position="149"/>
        <end position="282"/>
    </location>
</feature>
<feature type="transmembrane region" description="Helical" evidence="6">
    <location>
        <begin position="264"/>
        <end position="282"/>
    </location>
</feature>
<proteinExistence type="inferred from homology"/>
<keyword evidence="10" id="KW-1185">Reference proteome</keyword>
<feature type="transmembrane region" description="Helical" evidence="6">
    <location>
        <begin position="210"/>
        <end position="229"/>
    </location>
</feature>
<evidence type="ECO:0000256" key="4">
    <source>
        <dbReference type="ARBA" id="ARBA00022989"/>
    </source>
</evidence>
<feature type="transmembrane region" description="Helical" evidence="6">
    <location>
        <begin position="39"/>
        <end position="58"/>
    </location>
</feature>
<dbReference type="PANTHER" id="PTHR32322">
    <property type="entry name" value="INNER MEMBRANE TRANSPORTER"/>
    <property type="match status" value="1"/>
</dbReference>
<feature type="transmembrane region" description="Helical" evidence="6">
    <location>
        <begin position="149"/>
        <end position="168"/>
    </location>
</feature>
<keyword evidence="4 6" id="KW-1133">Transmembrane helix</keyword>
<feature type="transmembrane region" description="Helical" evidence="6">
    <location>
        <begin position="241"/>
        <end position="258"/>
    </location>
</feature>
<dbReference type="InterPro" id="IPR050638">
    <property type="entry name" value="AA-Vitamin_Transporters"/>
</dbReference>
<evidence type="ECO:0000256" key="3">
    <source>
        <dbReference type="ARBA" id="ARBA00022692"/>
    </source>
</evidence>
<dbReference type="EMBL" id="FLRB01000008">
    <property type="protein sequence ID" value="SBT20780.1"/>
    <property type="molecule type" value="Genomic_DNA"/>
</dbReference>
<sequence>MPQTILLPLTLEIGLVIAWSSGFIGGSLASMTASIFGVLFWRFLLATLILAPFTIRAIRRTSFAEIGLQALIGSFAMFGYLSMMISAISLGVPAGIAALIAALQPLATAACVGLVLREKVILKQWIGLALGFIGVAIPVLGSIDDASFAGYLLAFGSMISIVIATLISKKKATNSPVLPSLTIQCFMSTVLFMPLAIIDNALMPELNRPFIYAVIWFVVFSTFAAYGLYWVNLARTSATRVSSLIYLTPPVTSVWAYMMFDEPITKAIIIGFSLSIFGVLLARSKTTLNKSTIPHCKQTLDGNYQCRSINTNRDH</sequence>
<feature type="transmembrane region" description="Helical" evidence="6">
    <location>
        <begin position="125"/>
        <end position="143"/>
    </location>
</feature>
<evidence type="ECO:0000256" key="2">
    <source>
        <dbReference type="ARBA" id="ARBA00007362"/>
    </source>
</evidence>
<reference evidence="9 10" key="1">
    <citation type="submission" date="2016-06" db="EMBL/GenBank/DDBJ databases">
        <authorList>
            <person name="Rodrigo-Torres L."/>
            <person name="Arahal D.R."/>
        </authorList>
    </citation>
    <scope>NUCLEOTIDE SEQUENCE [LARGE SCALE GENOMIC DNA]</scope>
    <source>
        <strain evidence="9 10">CECT 5116</strain>
    </source>
</reference>